<dbReference type="InterPro" id="IPR001678">
    <property type="entry name" value="MeTrfase_RsmB-F_NOP2_dom"/>
</dbReference>
<sequence length="426" mass="50168">MIKEDIIDILEAVIDDEKYSNIEINYKFNHNKYTREQKNFIKNIVSVVLKNLIYLDYILDKFTKHISKRRIRHLLRLSLAQIIFTKADNKGVVYEANEIAKNINEYQAKFVNSTLKKIIGKMPELNKEIEDNKLWDKKYSYPKDIFQKIKIDYEQEYLEILKALKKRAYLSIRLNQDLVNVDEFCLANKDEILFRVDSVIYLKSNKCLEKLQENEYFIQDAASYLVAKIVNAKKEDVVLDACSSPGGKALCIMNIQKPKKLIATDIYEHKIDLLNSVKEKYGFENMKVELKDATKENNFEKEMFDKILLDVPCSGLGVLKRKPEKLYRVKLADIKALKKIQKKIVEMNLPYLKIGGELIYSTCTITKNENTNNIKYILEKYPFLEVCPLEIPKQIHYIKDEIGGIYLDYRNEFLDNFYIIKLRKKN</sequence>
<feature type="binding site" evidence="6">
    <location>
        <position position="310"/>
    </location>
    <ligand>
        <name>S-adenosyl-L-methionine</name>
        <dbReference type="ChEBI" id="CHEBI:59789"/>
    </ligand>
</feature>
<comment type="caution">
    <text evidence="6">Lacks conserved residue(s) required for the propagation of feature annotation.</text>
</comment>
<dbReference type="InterPro" id="IPR029063">
    <property type="entry name" value="SAM-dependent_MTases_sf"/>
</dbReference>
<evidence type="ECO:0000256" key="3">
    <source>
        <dbReference type="ARBA" id="ARBA00022679"/>
    </source>
</evidence>
<evidence type="ECO:0000256" key="4">
    <source>
        <dbReference type="ARBA" id="ARBA00022691"/>
    </source>
</evidence>
<evidence type="ECO:0000313" key="9">
    <source>
        <dbReference type="Proteomes" id="UP001225134"/>
    </source>
</evidence>
<dbReference type="RefSeq" id="WP_285153169.1">
    <property type="nucleotide sequence ID" value="NZ_JASSPP010000008.1"/>
</dbReference>
<dbReference type="SUPFAM" id="SSF48013">
    <property type="entry name" value="NusB-like"/>
    <property type="match status" value="1"/>
</dbReference>
<protein>
    <submittedName>
        <fullName evidence="8">Transcription antitermination factor NusB</fullName>
    </submittedName>
</protein>
<name>A0ABT7HLM4_9FUSO</name>
<proteinExistence type="inferred from homology"/>
<accession>A0ABT7HLM4</accession>
<organism evidence="8 9">
    <name type="scientific">Sneathia sanguinegens</name>
    <dbReference type="NCBI Taxonomy" id="40543"/>
    <lineage>
        <taxon>Bacteria</taxon>
        <taxon>Fusobacteriati</taxon>
        <taxon>Fusobacteriota</taxon>
        <taxon>Fusobacteriia</taxon>
        <taxon>Fusobacteriales</taxon>
        <taxon>Leptotrichiaceae</taxon>
        <taxon>Sneathia</taxon>
    </lineage>
</organism>
<dbReference type="SUPFAM" id="SSF53335">
    <property type="entry name" value="S-adenosyl-L-methionine-dependent methyltransferases"/>
    <property type="match status" value="1"/>
</dbReference>
<dbReference type="PRINTS" id="PR02008">
    <property type="entry name" value="RCMTFAMILY"/>
</dbReference>
<dbReference type="PROSITE" id="PS01153">
    <property type="entry name" value="NOL1_NOP2_SUN"/>
    <property type="match status" value="1"/>
</dbReference>
<feature type="binding site" evidence="6">
    <location>
        <position position="292"/>
    </location>
    <ligand>
        <name>S-adenosyl-L-methionine</name>
        <dbReference type="ChEBI" id="CHEBI:59789"/>
    </ligand>
</feature>
<evidence type="ECO:0000256" key="1">
    <source>
        <dbReference type="ARBA" id="ARBA00007494"/>
    </source>
</evidence>
<keyword evidence="9" id="KW-1185">Reference proteome</keyword>
<feature type="binding site" evidence="6">
    <location>
        <position position="265"/>
    </location>
    <ligand>
        <name>S-adenosyl-L-methionine</name>
        <dbReference type="ChEBI" id="CHEBI:59789"/>
    </ligand>
</feature>
<evidence type="ECO:0000256" key="2">
    <source>
        <dbReference type="ARBA" id="ARBA00022603"/>
    </source>
</evidence>
<reference evidence="8 9" key="1">
    <citation type="submission" date="2023-06" db="EMBL/GenBank/DDBJ databases">
        <title>Antibody response to the Sneathia vaginalis cytopathogenic toxin A during pregnancy.</title>
        <authorList>
            <person name="Mccoy Z.T."/>
            <person name="Serrano M.G."/>
            <person name="Spaine K."/>
            <person name="Edwards D.J."/>
            <person name="Buck G.A."/>
            <person name="Jefferson K."/>
        </authorList>
    </citation>
    <scope>NUCLEOTIDE SEQUENCE [LARGE SCALE GENOMIC DNA]</scope>
    <source>
        <strain evidence="8 9">CCUG 42621</strain>
    </source>
</reference>
<comment type="caution">
    <text evidence="8">The sequence shown here is derived from an EMBL/GenBank/DDBJ whole genome shotgun (WGS) entry which is preliminary data.</text>
</comment>
<dbReference type="InterPro" id="IPR018314">
    <property type="entry name" value="RsmB/NOL1/NOP2-like_CS"/>
</dbReference>
<dbReference type="Gene3D" id="3.40.50.150">
    <property type="entry name" value="Vaccinia Virus protein VP39"/>
    <property type="match status" value="1"/>
</dbReference>
<dbReference type="CDD" id="cd02440">
    <property type="entry name" value="AdoMet_MTases"/>
    <property type="match status" value="1"/>
</dbReference>
<comment type="similarity">
    <text evidence="1 6">Belongs to the class I-like SAM-binding methyltransferase superfamily. RsmB/NOP family.</text>
</comment>
<evidence type="ECO:0000256" key="6">
    <source>
        <dbReference type="PROSITE-ProRule" id="PRU01023"/>
    </source>
</evidence>
<keyword evidence="5 6" id="KW-0694">RNA-binding</keyword>
<dbReference type="Pfam" id="PF01029">
    <property type="entry name" value="NusB"/>
    <property type="match status" value="1"/>
</dbReference>
<gene>
    <name evidence="8" type="ORF">QQA45_05305</name>
</gene>
<dbReference type="Gene3D" id="1.10.940.10">
    <property type="entry name" value="NusB-like"/>
    <property type="match status" value="1"/>
</dbReference>
<dbReference type="Proteomes" id="UP001225134">
    <property type="component" value="Unassembled WGS sequence"/>
</dbReference>
<dbReference type="PANTHER" id="PTHR22807:SF53">
    <property type="entry name" value="RIBOSOMAL RNA SMALL SUBUNIT METHYLTRANSFERASE B-RELATED"/>
    <property type="match status" value="1"/>
</dbReference>
<dbReference type="InterPro" id="IPR006027">
    <property type="entry name" value="NusB_RsmB_TIM44"/>
</dbReference>
<feature type="domain" description="SAM-dependent MTase RsmB/NOP-type" evidence="7">
    <location>
        <begin position="146"/>
        <end position="425"/>
    </location>
</feature>
<dbReference type="EMBL" id="JASSPP010000008">
    <property type="protein sequence ID" value="MDK9580930.1"/>
    <property type="molecule type" value="Genomic_DNA"/>
</dbReference>
<evidence type="ECO:0000259" key="7">
    <source>
        <dbReference type="PROSITE" id="PS51686"/>
    </source>
</evidence>
<feature type="active site" description="Nucleophile" evidence="6">
    <location>
        <position position="363"/>
    </location>
</feature>
<dbReference type="InterPro" id="IPR035926">
    <property type="entry name" value="NusB-like_sf"/>
</dbReference>
<dbReference type="InterPro" id="IPR049560">
    <property type="entry name" value="MeTrfase_RsmB-F_NOP2_cat"/>
</dbReference>
<evidence type="ECO:0000313" key="8">
    <source>
        <dbReference type="EMBL" id="MDK9580930.1"/>
    </source>
</evidence>
<keyword evidence="2 6" id="KW-0489">Methyltransferase</keyword>
<keyword evidence="4 6" id="KW-0949">S-adenosyl-L-methionine</keyword>
<keyword evidence="3 6" id="KW-0808">Transferase</keyword>
<dbReference type="Pfam" id="PF01189">
    <property type="entry name" value="Methyltr_RsmB-F"/>
    <property type="match status" value="1"/>
</dbReference>
<dbReference type="PANTHER" id="PTHR22807">
    <property type="entry name" value="NOP2 YEAST -RELATED NOL1/NOP2/FMU SUN DOMAIN-CONTAINING"/>
    <property type="match status" value="1"/>
</dbReference>
<evidence type="ECO:0000256" key="5">
    <source>
        <dbReference type="ARBA" id="ARBA00022884"/>
    </source>
</evidence>
<dbReference type="InterPro" id="IPR023267">
    <property type="entry name" value="RCMT"/>
</dbReference>
<dbReference type="PROSITE" id="PS51686">
    <property type="entry name" value="SAM_MT_RSMB_NOP"/>
    <property type="match status" value="1"/>
</dbReference>